<dbReference type="InterPro" id="IPR003439">
    <property type="entry name" value="ABC_transporter-like_ATP-bd"/>
</dbReference>
<comment type="caution">
    <text evidence="5">The sequence shown here is derived from an EMBL/GenBank/DDBJ whole genome shotgun (WGS) entry which is preliminary data.</text>
</comment>
<organism evidence="5 6">
    <name type="scientific">Thermococcus paralvinellae</name>
    <dbReference type="NCBI Taxonomy" id="582419"/>
    <lineage>
        <taxon>Archaea</taxon>
        <taxon>Methanobacteriati</taxon>
        <taxon>Methanobacteriota</taxon>
        <taxon>Thermococci</taxon>
        <taxon>Thermococcales</taxon>
        <taxon>Thermococcaceae</taxon>
        <taxon>Thermococcus</taxon>
    </lineage>
</organism>
<gene>
    <name evidence="5" type="ORF">EYH13_00115</name>
</gene>
<protein>
    <submittedName>
        <fullName evidence="5">ABC transporter ATP-binding protein</fullName>
    </submittedName>
</protein>
<dbReference type="Gene3D" id="3.40.50.300">
    <property type="entry name" value="P-loop containing nucleotide triphosphate hydrolases"/>
    <property type="match status" value="1"/>
</dbReference>
<reference evidence="5" key="1">
    <citation type="journal article" date="2020" name="ISME J.">
        <title>Gammaproteobacteria mediating utilization of methyl-, sulfur- and petroleum organic compounds in deep ocean hydrothermal plumes.</title>
        <authorList>
            <person name="Zhou Z."/>
            <person name="Liu Y."/>
            <person name="Pan J."/>
            <person name="Cron B.R."/>
            <person name="Toner B.M."/>
            <person name="Anantharaman K."/>
            <person name="Breier J.A."/>
            <person name="Dick G.J."/>
            <person name="Li M."/>
        </authorList>
    </citation>
    <scope>NUCLEOTIDE SEQUENCE</scope>
    <source>
        <strain evidence="5">SZUA-1451</strain>
    </source>
</reference>
<keyword evidence="3 5" id="KW-0067">ATP-binding</keyword>
<dbReference type="PROSITE" id="PS50893">
    <property type="entry name" value="ABC_TRANSPORTER_2"/>
    <property type="match status" value="1"/>
</dbReference>
<dbReference type="CDD" id="cd03230">
    <property type="entry name" value="ABC_DR_subfamily_A"/>
    <property type="match status" value="1"/>
</dbReference>
<dbReference type="SMART" id="SM00382">
    <property type="entry name" value="AAA"/>
    <property type="match status" value="1"/>
</dbReference>
<dbReference type="EMBL" id="DQUG01000003">
    <property type="protein sequence ID" value="HIP74581.1"/>
    <property type="molecule type" value="Genomic_DNA"/>
</dbReference>
<keyword evidence="1" id="KW-0813">Transport</keyword>
<dbReference type="InterPro" id="IPR017871">
    <property type="entry name" value="ABC_transporter-like_CS"/>
</dbReference>
<proteinExistence type="predicted"/>
<dbReference type="SUPFAM" id="SSF52540">
    <property type="entry name" value="P-loop containing nucleoside triphosphate hydrolases"/>
    <property type="match status" value="1"/>
</dbReference>
<dbReference type="PANTHER" id="PTHR42939">
    <property type="entry name" value="ABC TRANSPORTER ATP-BINDING PROTEIN ALBC-RELATED"/>
    <property type="match status" value="1"/>
</dbReference>
<dbReference type="Proteomes" id="UP000649326">
    <property type="component" value="Unassembled WGS sequence"/>
</dbReference>
<dbReference type="PANTHER" id="PTHR42939:SF1">
    <property type="entry name" value="ABC TRANSPORTER ATP-BINDING PROTEIN ALBC-RELATED"/>
    <property type="match status" value="1"/>
</dbReference>
<accession>A0A832Z8Y5</accession>
<evidence type="ECO:0000313" key="6">
    <source>
        <dbReference type="Proteomes" id="UP000649326"/>
    </source>
</evidence>
<dbReference type="GO" id="GO:0016887">
    <property type="term" value="F:ATP hydrolysis activity"/>
    <property type="evidence" value="ECO:0007669"/>
    <property type="project" value="InterPro"/>
</dbReference>
<dbReference type="PROSITE" id="PS00211">
    <property type="entry name" value="ABC_TRANSPORTER_1"/>
    <property type="match status" value="1"/>
</dbReference>
<evidence type="ECO:0000259" key="4">
    <source>
        <dbReference type="PROSITE" id="PS50893"/>
    </source>
</evidence>
<dbReference type="InterPro" id="IPR051782">
    <property type="entry name" value="ABC_Transporter_VariousFunc"/>
</dbReference>
<evidence type="ECO:0000256" key="1">
    <source>
        <dbReference type="ARBA" id="ARBA00022448"/>
    </source>
</evidence>
<dbReference type="Pfam" id="PF00005">
    <property type="entry name" value="ABC_tran"/>
    <property type="match status" value="1"/>
</dbReference>
<dbReference type="AlphaFoldDB" id="A0A832Z8Y5"/>
<feature type="domain" description="ABC transporter" evidence="4">
    <location>
        <begin position="4"/>
        <end position="228"/>
    </location>
</feature>
<evidence type="ECO:0000256" key="3">
    <source>
        <dbReference type="ARBA" id="ARBA00022840"/>
    </source>
</evidence>
<evidence type="ECO:0000313" key="5">
    <source>
        <dbReference type="EMBL" id="HIP74581.1"/>
    </source>
</evidence>
<name>A0A832Z8Y5_9EURY</name>
<sequence>MNVIEVENLKKRLGNREILRGVTFHVRRGEIYGFLGPNGAGKTTTIRTILGLFKRDGGKVKVFGKEPTREIFKHVGVVFEYEILNPDWTVLENLEFVAYARDRGLKDVETALKTVEFSREHWNKKFKELSKGMKRKVSLASAILHDPELLILDEPTSGLDPTAQVEVRNLLLKLKDDGKTIFFSSHNLPEVQKIADRATVIVNGITRAEFSLKDVDDLERVYFKLVGGQS</sequence>
<dbReference type="InterPro" id="IPR027417">
    <property type="entry name" value="P-loop_NTPase"/>
</dbReference>
<keyword evidence="2" id="KW-0547">Nucleotide-binding</keyword>
<dbReference type="InterPro" id="IPR003593">
    <property type="entry name" value="AAA+_ATPase"/>
</dbReference>
<dbReference type="GO" id="GO:0005524">
    <property type="term" value="F:ATP binding"/>
    <property type="evidence" value="ECO:0007669"/>
    <property type="project" value="UniProtKB-KW"/>
</dbReference>
<evidence type="ECO:0000256" key="2">
    <source>
        <dbReference type="ARBA" id="ARBA00022741"/>
    </source>
</evidence>